<reference evidence="2 3" key="1">
    <citation type="submission" date="2017-10" db="EMBL/GenBank/DDBJ databases">
        <title>Extensive intraspecific genome diversity in a model arbuscular mycorrhizal fungus.</title>
        <authorList>
            <person name="Chen E.C.H."/>
            <person name="Morin E."/>
            <person name="Baudet D."/>
            <person name="Noel J."/>
            <person name="Ndikumana S."/>
            <person name="Charron P."/>
            <person name="St-Onge C."/>
            <person name="Giorgi J."/>
            <person name="Grigoriev I.V."/>
            <person name="Roux C."/>
            <person name="Martin F.M."/>
            <person name="Corradi N."/>
        </authorList>
    </citation>
    <scope>NUCLEOTIDE SEQUENCE [LARGE SCALE GENOMIC DNA]</scope>
    <source>
        <strain evidence="2 3">A1</strain>
    </source>
</reference>
<dbReference type="Proteomes" id="UP000232688">
    <property type="component" value="Unassembled WGS sequence"/>
</dbReference>
<accession>A0A2N0R278</accession>
<dbReference type="InterPro" id="IPR011705">
    <property type="entry name" value="BACK"/>
</dbReference>
<reference evidence="2 3" key="2">
    <citation type="submission" date="2017-10" db="EMBL/GenBank/DDBJ databases">
        <title>Genome analyses suggest a sexual origin of heterokaryosis in a supposedly ancient asexual fungus.</title>
        <authorList>
            <person name="Corradi N."/>
            <person name="Sedzielewska K."/>
            <person name="Noel J."/>
            <person name="Charron P."/>
            <person name="Farinelli L."/>
            <person name="Marton T."/>
            <person name="Kruger M."/>
            <person name="Pelin A."/>
            <person name="Brachmann A."/>
            <person name="Corradi N."/>
        </authorList>
    </citation>
    <scope>NUCLEOTIDE SEQUENCE [LARGE SCALE GENOMIC DNA]</scope>
    <source>
        <strain evidence="2 3">A1</strain>
    </source>
</reference>
<dbReference type="EMBL" id="LLXH01001848">
    <property type="protein sequence ID" value="PKC57370.1"/>
    <property type="molecule type" value="Genomic_DNA"/>
</dbReference>
<proteinExistence type="predicted"/>
<dbReference type="Pfam" id="PF07707">
    <property type="entry name" value="BACK"/>
    <property type="match status" value="1"/>
</dbReference>
<evidence type="ECO:0000313" key="2">
    <source>
        <dbReference type="EMBL" id="PKC57370.1"/>
    </source>
</evidence>
<evidence type="ECO:0000313" key="3">
    <source>
        <dbReference type="Proteomes" id="UP000232688"/>
    </source>
</evidence>
<name>A0A2N0R278_9GLOM</name>
<dbReference type="Gene3D" id="1.25.40.420">
    <property type="match status" value="1"/>
</dbReference>
<dbReference type="AlphaFoldDB" id="A0A2N0R278"/>
<evidence type="ECO:0000259" key="1">
    <source>
        <dbReference type="Pfam" id="PF07707"/>
    </source>
</evidence>
<dbReference type="VEuPathDB" id="FungiDB:RhiirA1_472604"/>
<comment type="caution">
    <text evidence="2">The sequence shown here is derived from an EMBL/GenBank/DDBJ whole genome shotgun (WGS) entry which is preliminary data.</text>
</comment>
<sequence>MDDRILKRRADENGNLDSHYSLHKDKKTLQELIDYLQNYLIENESQWMEQHFELVHRQSFQFTSLKVIQQFCTNLMAKFPYKIFNSLDFTSIPKKSLVQLIKSDSQMKEIEVWEHVLKWVRPYQKLFKRQFMKIY</sequence>
<organism evidence="2 3">
    <name type="scientific">Rhizophagus irregularis</name>
    <dbReference type="NCBI Taxonomy" id="588596"/>
    <lineage>
        <taxon>Eukaryota</taxon>
        <taxon>Fungi</taxon>
        <taxon>Fungi incertae sedis</taxon>
        <taxon>Mucoromycota</taxon>
        <taxon>Glomeromycotina</taxon>
        <taxon>Glomeromycetes</taxon>
        <taxon>Glomerales</taxon>
        <taxon>Glomeraceae</taxon>
        <taxon>Rhizophagus</taxon>
    </lineage>
</organism>
<protein>
    <recommendedName>
        <fullName evidence="1">BACK domain-containing protein</fullName>
    </recommendedName>
</protein>
<feature type="domain" description="BACK" evidence="1">
    <location>
        <begin position="63"/>
        <end position="125"/>
    </location>
</feature>
<gene>
    <name evidence="2" type="ORF">RhiirA1_472604</name>
</gene>